<evidence type="ECO:0000313" key="4">
    <source>
        <dbReference type="EMBL" id="MFC5133212.1"/>
    </source>
</evidence>
<name>A0ABD5QLT4_9EURY</name>
<evidence type="ECO:0000256" key="1">
    <source>
        <dbReference type="PROSITE-ProRule" id="PRU00169"/>
    </source>
</evidence>
<proteinExistence type="predicted"/>
<dbReference type="AlphaFoldDB" id="A0ABD5QLT4"/>
<sequence>MTDDRDRRTTGTATRTNPADSADPADSANRGDDRHFATEVTDPPGNGAGRSSRIDVLHVEPDPESAEVLVTFLERFETGVSVRSVDRVSEARDAFADVDFVITEQRLPDGTGVELLETARKRGIRTPFLFHTICHDPVVEARAFEAGATAYVRKRSTRGQYDRLLGVLRDHLEGVGGERSRSTRRSTAAPSEPKTNARPTPLRSEE</sequence>
<dbReference type="CDD" id="cd00156">
    <property type="entry name" value="REC"/>
    <property type="match status" value="1"/>
</dbReference>
<dbReference type="RefSeq" id="WP_122104096.1">
    <property type="nucleotide sequence ID" value="NZ_JBHSKV010000001.1"/>
</dbReference>
<organism evidence="4 5">
    <name type="scientific">Halorubrum glutamatedens</name>
    <dbReference type="NCBI Taxonomy" id="2707018"/>
    <lineage>
        <taxon>Archaea</taxon>
        <taxon>Methanobacteriati</taxon>
        <taxon>Methanobacteriota</taxon>
        <taxon>Stenosarchaea group</taxon>
        <taxon>Halobacteria</taxon>
        <taxon>Halobacteriales</taxon>
        <taxon>Haloferacaceae</taxon>
        <taxon>Halorubrum</taxon>
    </lineage>
</organism>
<keyword evidence="5" id="KW-1185">Reference proteome</keyword>
<evidence type="ECO:0000256" key="2">
    <source>
        <dbReference type="SAM" id="MobiDB-lite"/>
    </source>
</evidence>
<comment type="caution">
    <text evidence="1">Lacks conserved residue(s) required for the propagation of feature annotation.</text>
</comment>
<accession>A0ABD5QLT4</accession>
<dbReference type="Gene3D" id="3.40.50.2300">
    <property type="match status" value="1"/>
</dbReference>
<protein>
    <submittedName>
        <fullName evidence="4">Response regulator</fullName>
    </submittedName>
</protein>
<feature type="compositionally biased region" description="Low complexity" evidence="2">
    <location>
        <begin position="10"/>
        <end position="28"/>
    </location>
</feature>
<feature type="region of interest" description="Disordered" evidence="2">
    <location>
        <begin position="175"/>
        <end position="206"/>
    </location>
</feature>
<evidence type="ECO:0000313" key="5">
    <source>
        <dbReference type="Proteomes" id="UP001596145"/>
    </source>
</evidence>
<dbReference type="EMBL" id="JBHSKV010000001">
    <property type="protein sequence ID" value="MFC5133212.1"/>
    <property type="molecule type" value="Genomic_DNA"/>
</dbReference>
<reference evidence="4 5" key="1">
    <citation type="journal article" date="2019" name="Int. J. Syst. Evol. Microbiol.">
        <title>The Global Catalogue of Microorganisms (GCM) 10K type strain sequencing project: providing services to taxonomists for standard genome sequencing and annotation.</title>
        <authorList>
            <consortium name="The Broad Institute Genomics Platform"/>
            <consortium name="The Broad Institute Genome Sequencing Center for Infectious Disease"/>
            <person name="Wu L."/>
            <person name="Ma J."/>
        </authorList>
    </citation>
    <scope>NUCLEOTIDE SEQUENCE [LARGE SCALE GENOMIC DNA]</scope>
    <source>
        <strain evidence="4 5">CGMCC 1.16026</strain>
    </source>
</reference>
<dbReference type="InterPro" id="IPR001789">
    <property type="entry name" value="Sig_transdc_resp-reg_receiver"/>
</dbReference>
<dbReference type="SUPFAM" id="SSF52172">
    <property type="entry name" value="CheY-like"/>
    <property type="match status" value="1"/>
</dbReference>
<dbReference type="PROSITE" id="PS50110">
    <property type="entry name" value="RESPONSE_REGULATORY"/>
    <property type="match status" value="1"/>
</dbReference>
<dbReference type="Pfam" id="PF00072">
    <property type="entry name" value="Response_reg"/>
    <property type="match status" value="1"/>
</dbReference>
<feature type="region of interest" description="Disordered" evidence="2">
    <location>
        <begin position="1"/>
        <end position="52"/>
    </location>
</feature>
<comment type="caution">
    <text evidence="4">The sequence shown here is derived from an EMBL/GenBank/DDBJ whole genome shotgun (WGS) entry which is preliminary data.</text>
</comment>
<dbReference type="InterPro" id="IPR011006">
    <property type="entry name" value="CheY-like_superfamily"/>
</dbReference>
<dbReference type="SMART" id="SM00448">
    <property type="entry name" value="REC"/>
    <property type="match status" value="1"/>
</dbReference>
<feature type="domain" description="Response regulatory" evidence="3">
    <location>
        <begin position="55"/>
        <end position="169"/>
    </location>
</feature>
<evidence type="ECO:0000259" key="3">
    <source>
        <dbReference type="PROSITE" id="PS50110"/>
    </source>
</evidence>
<gene>
    <name evidence="4" type="ORF">ACFPJA_00515</name>
</gene>
<dbReference type="Proteomes" id="UP001596145">
    <property type="component" value="Unassembled WGS sequence"/>
</dbReference>